<comment type="catalytic activity">
    <reaction evidence="2 11">
        <text>glutathione + H2O = L-cysteinylglycine + L-glutamate</text>
        <dbReference type="Rhea" id="RHEA:28807"/>
        <dbReference type="ChEBI" id="CHEBI:15377"/>
        <dbReference type="ChEBI" id="CHEBI:29985"/>
        <dbReference type="ChEBI" id="CHEBI:57925"/>
        <dbReference type="ChEBI" id="CHEBI:61694"/>
        <dbReference type="EC" id="3.4.19.13"/>
    </reaction>
</comment>
<dbReference type="Pfam" id="PF01019">
    <property type="entry name" value="G_glu_transpept"/>
    <property type="match status" value="1"/>
</dbReference>
<dbReference type="InterPro" id="IPR000101">
    <property type="entry name" value="GGT_peptidase"/>
</dbReference>
<feature type="binding site" evidence="10">
    <location>
        <position position="102"/>
    </location>
    <ligand>
        <name>L-glutamate</name>
        <dbReference type="ChEBI" id="CHEBI:29985"/>
    </ligand>
</feature>
<evidence type="ECO:0000256" key="11">
    <source>
        <dbReference type="RuleBase" id="RU368036"/>
    </source>
</evidence>
<feature type="signal peptide" evidence="13">
    <location>
        <begin position="1"/>
        <end position="26"/>
    </location>
</feature>
<dbReference type="Proteomes" id="UP000195540">
    <property type="component" value="Chromosome"/>
</dbReference>
<evidence type="ECO:0000256" key="13">
    <source>
        <dbReference type="SAM" id="SignalP"/>
    </source>
</evidence>
<feature type="chain" id="PRO_5042846785" description="Glutathione hydrolase proenzyme" evidence="13">
    <location>
        <begin position="27"/>
        <end position="590"/>
    </location>
</feature>
<keyword evidence="7 11" id="KW-0012">Acyltransferase</keyword>
<dbReference type="GO" id="GO:0103068">
    <property type="term" value="F:leukotriene C4 gamma-glutamyl transferase activity"/>
    <property type="evidence" value="ECO:0007669"/>
    <property type="project" value="UniProtKB-EC"/>
</dbReference>
<dbReference type="GO" id="GO:0006750">
    <property type="term" value="P:glutathione biosynthetic process"/>
    <property type="evidence" value="ECO:0007669"/>
    <property type="project" value="UniProtKB-KW"/>
</dbReference>
<evidence type="ECO:0000256" key="9">
    <source>
        <dbReference type="PIRSR" id="PIRSR600101-1"/>
    </source>
</evidence>
<dbReference type="EC" id="2.3.2.2" evidence="11"/>
<feature type="active site" description="Nucleophile" evidence="9">
    <location>
        <position position="378"/>
    </location>
</feature>
<feature type="binding site" evidence="10">
    <location>
        <begin position="396"/>
        <end position="398"/>
    </location>
    <ligand>
        <name>L-glutamate</name>
        <dbReference type="ChEBI" id="CHEBI:29985"/>
    </ligand>
</feature>
<dbReference type="PROSITE" id="PS00462">
    <property type="entry name" value="G_GLU_TRANSPEPTIDASE"/>
    <property type="match status" value="1"/>
</dbReference>
<dbReference type="GO" id="GO:0036374">
    <property type="term" value="F:glutathione hydrolase activity"/>
    <property type="evidence" value="ECO:0007669"/>
    <property type="project" value="UniProtKB-UniRule"/>
</dbReference>
<evidence type="ECO:0000256" key="10">
    <source>
        <dbReference type="PIRSR" id="PIRSR600101-2"/>
    </source>
</evidence>
<dbReference type="EC" id="3.4.19.13" evidence="11"/>
<evidence type="ECO:0000256" key="7">
    <source>
        <dbReference type="ARBA" id="ARBA00023315"/>
    </source>
</evidence>
<reference evidence="14 15" key="1">
    <citation type="submission" date="2017-05" db="EMBL/GenBank/DDBJ databases">
        <title>Whole genome sequencing of Proteus mirabilis AR_0155.</title>
        <authorList>
            <person name="Conlan S."/>
            <person name="Thomas P.J."/>
            <person name="Mullikin J."/>
            <person name="Frank K.M."/>
            <person name="Segre J.A."/>
        </authorList>
    </citation>
    <scope>NUCLEOTIDE SEQUENCE [LARGE SCALE GENOMIC DNA]</scope>
    <source>
        <strain evidence="14 15">AR_0155</strain>
    </source>
</reference>
<dbReference type="InterPro" id="IPR055262">
    <property type="entry name" value="GGT_CS"/>
</dbReference>
<dbReference type="AlphaFoldDB" id="A0AAN1C425"/>
<comment type="similarity">
    <text evidence="3 11">Belongs to the gamma-glutamyltransferase family.</text>
</comment>
<dbReference type="NCBIfam" id="TIGR00066">
    <property type="entry name" value="g_glut_trans"/>
    <property type="match status" value="1"/>
</dbReference>
<evidence type="ECO:0000256" key="4">
    <source>
        <dbReference type="ARBA" id="ARBA00022679"/>
    </source>
</evidence>
<dbReference type="InterPro" id="IPR029055">
    <property type="entry name" value="Ntn_hydrolases_N"/>
</dbReference>
<dbReference type="Gene3D" id="3.60.20.40">
    <property type="match status" value="1"/>
</dbReference>
<evidence type="ECO:0000256" key="3">
    <source>
        <dbReference type="ARBA" id="ARBA00009381"/>
    </source>
</evidence>
<dbReference type="InterPro" id="IPR043138">
    <property type="entry name" value="GGT_lsub"/>
</dbReference>
<keyword evidence="13" id="KW-0732">Signal</keyword>
<dbReference type="PANTHER" id="PTHR43199:SF1">
    <property type="entry name" value="GLUTATHIONE HYDROLASE PROENZYME"/>
    <property type="match status" value="1"/>
</dbReference>
<keyword evidence="4 11" id="KW-0808">Transferase</keyword>
<feature type="binding site" evidence="10">
    <location>
        <begin position="449"/>
        <end position="450"/>
    </location>
    <ligand>
        <name>L-glutamate</name>
        <dbReference type="ChEBI" id="CHEBI:29985"/>
    </ligand>
</feature>
<dbReference type="SUPFAM" id="SSF56235">
    <property type="entry name" value="N-terminal nucleophile aminohydrolases (Ntn hydrolases)"/>
    <property type="match status" value="1"/>
</dbReference>
<comment type="catalytic activity">
    <reaction evidence="8 11">
        <text>an N-terminal (5-L-glutamyl)-[peptide] + an alpha-amino acid = 5-L-glutamyl amino acid + an N-terminal L-alpha-aminoacyl-[peptide]</text>
        <dbReference type="Rhea" id="RHEA:23904"/>
        <dbReference type="Rhea" id="RHEA-COMP:9780"/>
        <dbReference type="Rhea" id="RHEA-COMP:9795"/>
        <dbReference type="ChEBI" id="CHEBI:77644"/>
        <dbReference type="ChEBI" id="CHEBI:78597"/>
        <dbReference type="ChEBI" id="CHEBI:78599"/>
        <dbReference type="ChEBI" id="CHEBI:78608"/>
        <dbReference type="EC" id="2.3.2.2"/>
    </reaction>
</comment>
<feature type="binding site" evidence="10">
    <location>
        <position position="471"/>
    </location>
    <ligand>
        <name>L-glutamate</name>
        <dbReference type="ChEBI" id="CHEBI:29985"/>
    </ligand>
</feature>
<dbReference type="PANTHER" id="PTHR43199">
    <property type="entry name" value="GLUTATHIONE HYDROLASE"/>
    <property type="match status" value="1"/>
</dbReference>
<evidence type="ECO:0000256" key="5">
    <source>
        <dbReference type="ARBA" id="ARBA00022801"/>
    </source>
</evidence>
<evidence type="ECO:0000256" key="12">
    <source>
        <dbReference type="SAM" id="MobiDB-lite"/>
    </source>
</evidence>
<evidence type="ECO:0000313" key="15">
    <source>
        <dbReference type="Proteomes" id="UP000195540"/>
    </source>
</evidence>
<dbReference type="EMBL" id="CP021694">
    <property type="protein sequence ID" value="ARX36152.1"/>
    <property type="molecule type" value="Genomic_DNA"/>
</dbReference>
<evidence type="ECO:0000256" key="8">
    <source>
        <dbReference type="ARBA" id="ARBA00047417"/>
    </source>
</evidence>
<evidence type="ECO:0000256" key="6">
    <source>
        <dbReference type="ARBA" id="ARBA00023145"/>
    </source>
</evidence>
<keyword evidence="11" id="KW-0317">Glutathione biosynthesis</keyword>
<accession>A0AAN1C425</accession>
<feature type="region of interest" description="Disordered" evidence="12">
    <location>
        <begin position="359"/>
        <end position="380"/>
    </location>
</feature>
<organism evidence="14 15">
    <name type="scientific">Proteus mirabilis</name>
    <dbReference type="NCBI Taxonomy" id="584"/>
    <lineage>
        <taxon>Bacteria</taxon>
        <taxon>Pseudomonadati</taxon>
        <taxon>Pseudomonadota</taxon>
        <taxon>Gammaproteobacteria</taxon>
        <taxon>Enterobacterales</taxon>
        <taxon>Morganellaceae</taxon>
        <taxon>Proteus</taxon>
    </lineage>
</organism>
<evidence type="ECO:0000313" key="14">
    <source>
        <dbReference type="EMBL" id="ARX36152.1"/>
    </source>
</evidence>
<comment type="catalytic activity">
    <reaction evidence="1 11">
        <text>an S-substituted glutathione + H2O = an S-substituted L-cysteinylglycine + L-glutamate</text>
        <dbReference type="Rhea" id="RHEA:59468"/>
        <dbReference type="ChEBI" id="CHEBI:15377"/>
        <dbReference type="ChEBI" id="CHEBI:29985"/>
        <dbReference type="ChEBI" id="CHEBI:90779"/>
        <dbReference type="ChEBI" id="CHEBI:143103"/>
        <dbReference type="EC" id="3.4.19.13"/>
    </reaction>
</comment>
<evidence type="ECO:0000256" key="1">
    <source>
        <dbReference type="ARBA" id="ARBA00001049"/>
    </source>
</evidence>
<dbReference type="PRINTS" id="PR01210">
    <property type="entry name" value="GGTRANSPTASE"/>
</dbReference>
<feature type="binding site" evidence="10">
    <location>
        <position position="420"/>
    </location>
    <ligand>
        <name>L-glutamate</name>
        <dbReference type="ChEBI" id="CHEBI:29985"/>
    </ligand>
</feature>
<keyword evidence="6 11" id="KW-0865">Zymogen</keyword>
<comment type="PTM">
    <text evidence="11">Cleaved by autocatalysis into a large and a small subunit.</text>
</comment>
<dbReference type="Gene3D" id="1.10.246.130">
    <property type="match status" value="1"/>
</dbReference>
<comment type="pathway">
    <text evidence="11">Sulfur metabolism; glutathione metabolism.</text>
</comment>
<protein>
    <recommendedName>
        <fullName evidence="11">Glutathione hydrolase proenzyme</fullName>
        <ecNumber evidence="11">2.3.2.2</ecNumber>
        <ecNumber evidence="11">3.4.19.13</ecNumber>
    </recommendedName>
    <component>
        <recommendedName>
            <fullName evidence="11">Glutathione hydrolase large chain</fullName>
        </recommendedName>
    </component>
    <component>
        <recommendedName>
            <fullName evidence="11">Glutathione hydrolase small chain</fullName>
        </recommendedName>
    </component>
</protein>
<keyword evidence="5 11" id="KW-0378">Hydrolase</keyword>
<proteinExistence type="inferred from homology"/>
<dbReference type="InterPro" id="IPR051792">
    <property type="entry name" value="GGT_bact"/>
</dbReference>
<name>A0AAN1C425_PROMI</name>
<dbReference type="InterPro" id="IPR043137">
    <property type="entry name" value="GGT_ssub_C"/>
</dbReference>
<dbReference type="GO" id="GO:0006751">
    <property type="term" value="P:glutathione catabolic process"/>
    <property type="evidence" value="ECO:0007669"/>
    <property type="project" value="UniProtKB-UniRule"/>
</dbReference>
<comment type="subunit">
    <text evidence="11">This enzyme consists of two polypeptide chains, which are synthesized in precursor form from a single polypeptide.</text>
</comment>
<sequence length="590" mass="63743">MDIIMITIKKTHLLLLTTLFSPALYAAYEPAVEAQQGMVVSSQHLASQVGKDILQKGGNAIDAAVAVGYAQAVVNACCGNIGGGGFMTIHLADGTNTFINFRETAPTAASKNMYLDKDGNLIKEASLYGYLASGVPGTVKGLDAALEKYGTLSRQEVMAPAIKLAREGYILTRADTDVLDTTTERFKQDPESAKIFLKPDGTPWQPGDRLIQTDLANTLELISNQGADAFYQGEIPKKVEQASKQHNGLLTKEDFANFTITETPPITCTYRGYEFISAPPPSSGGVTICQTLNILEGYDLKSMGFNSAEYVHTLTEAMRHAYMDRNTFLGDPQFINNPTEKLLSKAYAAELRQQITPNKATPSEKVQPGIAPHESPETTHYSVIDKDGNAVSTTYTINGRFGAVVIAPGTGFFLNNEMDDFTTKVGEKNLYGLVQGERNSIAPLKRPLSSMSPTIVTKDGKPFLVLGSPGGSRIISITLQTALNIIEFGMSPQEAVNSPRIHHQWLPDEVYYEQRGLSKDTLEKLSAMGYKMVEQTPWGAAELIMVGLPGEQGVIPASSGNDSAVSGAIREGYLYGSNDVRRPAGKAVGY</sequence>
<gene>
    <name evidence="14" type="ORF">AM402_19110</name>
</gene>
<evidence type="ECO:0000256" key="2">
    <source>
        <dbReference type="ARBA" id="ARBA00001089"/>
    </source>
</evidence>